<gene>
    <name evidence="1" type="primary">OSJNBb0015B15.11</name>
</gene>
<proteinExistence type="predicted"/>
<evidence type="ECO:0000313" key="1">
    <source>
        <dbReference type="EMBL" id="BAD36190.1"/>
    </source>
</evidence>
<sequence>MMNAGSVEVSGGGIRWQDNELVVQVQRMGHFGQCSGGGPEEKSLSCNLHSRALCHRVRVPVVACVRARSAEVLIDVTGEPVD</sequence>
<organism evidence="1 2">
    <name type="scientific">Oryza sativa subsp. japonica</name>
    <name type="common">Rice</name>
    <dbReference type="NCBI Taxonomy" id="39947"/>
    <lineage>
        <taxon>Eukaryota</taxon>
        <taxon>Viridiplantae</taxon>
        <taxon>Streptophyta</taxon>
        <taxon>Embryophyta</taxon>
        <taxon>Tracheophyta</taxon>
        <taxon>Spermatophyta</taxon>
        <taxon>Magnoliopsida</taxon>
        <taxon>Liliopsida</taxon>
        <taxon>Poales</taxon>
        <taxon>Poaceae</taxon>
        <taxon>BOP clade</taxon>
        <taxon>Oryzoideae</taxon>
        <taxon>Oryzeae</taxon>
        <taxon>Oryzinae</taxon>
        <taxon>Oryza</taxon>
        <taxon>Oryza sativa</taxon>
    </lineage>
</organism>
<reference evidence="2" key="2">
    <citation type="journal article" date="2008" name="Nucleic Acids Res.">
        <title>The rice annotation project database (RAP-DB): 2008 update.</title>
        <authorList>
            <consortium name="The rice annotation project (RAP)"/>
        </authorList>
    </citation>
    <scope>GENOME REANNOTATION</scope>
    <source>
        <strain evidence="2">cv. Nipponbare</strain>
    </source>
</reference>
<evidence type="ECO:0000313" key="2">
    <source>
        <dbReference type="Proteomes" id="UP000000763"/>
    </source>
</evidence>
<protein>
    <submittedName>
        <fullName evidence="1">Uncharacterized protein</fullName>
    </submittedName>
</protein>
<accession>Q69NP4</accession>
<dbReference type="Proteomes" id="UP000000763">
    <property type="component" value="Chromosome 6"/>
</dbReference>
<name>Q69NP4_ORYSJ</name>
<reference evidence="2" key="1">
    <citation type="journal article" date="2005" name="Nature">
        <title>The map-based sequence of the rice genome.</title>
        <authorList>
            <consortium name="International rice genome sequencing project (IRGSP)"/>
            <person name="Matsumoto T."/>
            <person name="Wu J."/>
            <person name="Kanamori H."/>
            <person name="Katayose Y."/>
            <person name="Fujisawa M."/>
            <person name="Namiki N."/>
            <person name="Mizuno H."/>
            <person name="Yamamoto K."/>
            <person name="Antonio B.A."/>
            <person name="Baba T."/>
            <person name="Sakata K."/>
            <person name="Nagamura Y."/>
            <person name="Aoki H."/>
            <person name="Arikawa K."/>
            <person name="Arita K."/>
            <person name="Bito T."/>
            <person name="Chiden Y."/>
            <person name="Fujitsuka N."/>
            <person name="Fukunaka R."/>
            <person name="Hamada M."/>
            <person name="Harada C."/>
            <person name="Hayashi A."/>
            <person name="Hijishita S."/>
            <person name="Honda M."/>
            <person name="Hosokawa S."/>
            <person name="Ichikawa Y."/>
            <person name="Idonuma A."/>
            <person name="Iijima M."/>
            <person name="Ikeda M."/>
            <person name="Ikeno M."/>
            <person name="Ito K."/>
            <person name="Ito S."/>
            <person name="Ito T."/>
            <person name="Ito Y."/>
            <person name="Ito Y."/>
            <person name="Iwabuchi A."/>
            <person name="Kamiya K."/>
            <person name="Karasawa W."/>
            <person name="Kurita K."/>
            <person name="Katagiri S."/>
            <person name="Kikuta A."/>
            <person name="Kobayashi H."/>
            <person name="Kobayashi N."/>
            <person name="Machita K."/>
            <person name="Maehara T."/>
            <person name="Masukawa M."/>
            <person name="Mizubayashi T."/>
            <person name="Mukai Y."/>
            <person name="Nagasaki H."/>
            <person name="Nagata Y."/>
            <person name="Naito S."/>
            <person name="Nakashima M."/>
            <person name="Nakama Y."/>
            <person name="Nakamichi Y."/>
            <person name="Nakamura M."/>
            <person name="Meguro A."/>
            <person name="Negishi M."/>
            <person name="Ohta I."/>
            <person name="Ohta T."/>
            <person name="Okamoto M."/>
            <person name="Ono N."/>
            <person name="Saji S."/>
            <person name="Sakaguchi M."/>
            <person name="Sakai K."/>
            <person name="Shibata M."/>
            <person name="Shimokawa T."/>
            <person name="Song J."/>
            <person name="Takazaki Y."/>
            <person name="Terasawa K."/>
            <person name="Tsugane M."/>
            <person name="Tsuji K."/>
            <person name="Ueda S."/>
            <person name="Waki K."/>
            <person name="Yamagata H."/>
            <person name="Yamamoto M."/>
            <person name="Yamamoto S."/>
            <person name="Yamane H."/>
            <person name="Yoshiki S."/>
            <person name="Yoshihara R."/>
            <person name="Yukawa K."/>
            <person name="Zhong H."/>
            <person name="Yano M."/>
            <person name="Yuan Q."/>
            <person name="Ouyang S."/>
            <person name="Liu J."/>
            <person name="Jones K.M."/>
            <person name="Gansberger K."/>
            <person name="Moffat K."/>
            <person name="Hill J."/>
            <person name="Bera J."/>
            <person name="Fadrosh D."/>
            <person name="Jin S."/>
            <person name="Johri S."/>
            <person name="Kim M."/>
            <person name="Overton L."/>
            <person name="Reardon M."/>
            <person name="Tsitrin T."/>
            <person name="Vuong H."/>
            <person name="Weaver B."/>
            <person name="Ciecko A."/>
            <person name="Tallon L."/>
            <person name="Jackson J."/>
            <person name="Pai G."/>
            <person name="Aken S.V."/>
            <person name="Utterback T."/>
            <person name="Reidmuller S."/>
            <person name="Feldblyum T."/>
            <person name="Hsiao J."/>
            <person name="Zismann V."/>
            <person name="Iobst S."/>
            <person name="de Vazeille A.R."/>
            <person name="Buell C.R."/>
            <person name="Ying K."/>
            <person name="Li Y."/>
            <person name="Lu T."/>
            <person name="Huang Y."/>
            <person name="Zhao Q."/>
            <person name="Feng Q."/>
            <person name="Zhang L."/>
            <person name="Zhu J."/>
            <person name="Weng Q."/>
            <person name="Mu J."/>
            <person name="Lu Y."/>
            <person name="Fan D."/>
            <person name="Liu Y."/>
            <person name="Guan J."/>
            <person name="Zhang Y."/>
            <person name="Yu S."/>
            <person name="Liu X."/>
            <person name="Zhang Y."/>
            <person name="Hong G."/>
            <person name="Han B."/>
            <person name="Choisne N."/>
            <person name="Demange N."/>
            <person name="Orjeda G."/>
            <person name="Samain S."/>
            <person name="Cattolico L."/>
            <person name="Pelletier E."/>
            <person name="Couloux A."/>
            <person name="Segurens B."/>
            <person name="Wincker P."/>
            <person name="D'Hont A."/>
            <person name="Scarpelli C."/>
            <person name="Weissenbach J."/>
            <person name="Salanoubat M."/>
            <person name="Quetier F."/>
            <person name="Yu Y."/>
            <person name="Kim H.R."/>
            <person name="Rambo T."/>
            <person name="Currie J."/>
            <person name="Collura K."/>
            <person name="Luo M."/>
            <person name="Yang T."/>
            <person name="Ammiraju J.S.S."/>
            <person name="Engler F."/>
            <person name="Soderlund C."/>
            <person name="Wing R.A."/>
            <person name="Palmer L.E."/>
            <person name="de la Bastide M."/>
            <person name="Spiegel L."/>
            <person name="Nascimento L."/>
            <person name="Zutavern T."/>
            <person name="O'Shaughnessy A."/>
            <person name="Dike S."/>
            <person name="Dedhia N."/>
            <person name="Preston R."/>
            <person name="Balija V."/>
            <person name="McCombie W.R."/>
            <person name="Chow T."/>
            <person name="Chen H."/>
            <person name="Chung M."/>
            <person name="Chen C."/>
            <person name="Shaw J."/>
            <person name="Wu H."/>
            <person name="Hsiao K."/>
            <person name="Chao Y."/>
            <person name="Chu M."/>
            <person name="Cheng C."/>
            <person name="Hour A."/>
            <person name="Lee P."/>
            <person name="Lin S."/>
            <person name="Lin Y."/>
            <person name="Liou J."/>
            <person name="Liu S."/>
            <person name="Hsing Y."/>
            <person name="Raghuvanshi S."/>
            <person name="Mohanty A."/>
            <person name="Bharti A.K."/>
            <person name="Gaur A."/>
            <person name="Gupta V."/>
            <person name="Kumar D."/>
            <person name="Ravi V."/>
            <person name="Vij S."/>
            <person name="Kapur A."/>
            <person name="Khurana P."/>
            <person name="Khurana P."/>
            <person name="Khurana J.P."/>
            <person name="Tyagi A.K."/>
            <person name="Gaikwad K."/>
            <person name="Singh A."/>
            <person name="Dalal V."/>
            <person name="Srivastava S."/>
            <person name="Dixit A."/>
            <person name="Pal A.K."/>
            <person name="Ghazi I.A."/>
            <person name="Yadav M."/>
            <person name="Pandit A."/>
            <person name="Bhargava A."/>
            <person name="Sureshbabu K."/>
            <person name="Batra K."/>
            <person name="Sharma T.R."/>
            <person name="Mohapatra T."/>
            <person name="Singh N.K."/>
            <person name="Messing J."/>
            <person name="Nelson A.B."/>
            <person name="Fuks G."/>
            <person name="Kavchok S."/>
            <person name="Keizer G."/>
            <person name="Linton E."/>
            <person name="Llaca V."/>
            <person name="Song R."/>
            <person name="Tanyolac B."/>
            <person name="Young S."/>
            <person name="Ho-Il K."/>
            <person name="Hahn J.H."/>
            <person name="Sangsakoo G."/>
            <person name="Vanavichit A."/>
            <person name="de Mattos Luiz.A.T."/>
            <person name="Zimmer P.D."/>
            <person name="Malone G."/>
            <person name="Dellagostin O."/>
            <person name="de Oliveira A.C."/>
            <person name="Bevan M."/>
            <person name="Bancroft I."/>
            <person name="Minx P."/>
            <person name="Cordum H."/>
            <person name="Wilson R."/>
            <person name="Cheng Z."/>
            <person name="Jin W."/>
            <person name="Jiang J."/>
            <person name="Leong S.A."/>
            <person name="Iwama H."/>
            <person name="Gojobori T."/>
            <person name="Itoh T."/>
            <person name="Niimura Y."/>
            <person name="Fujii Y."/>
            <person name="Habara T."/>
            <person name="Sakai H."/>
            <person name="Sato Y."/>
            <person name="Wilson G."/>
            <person name="Kumar K."/>
            <person name="McCouch S."/>
            <person name="Juretic N."/>
            <person name="Hoen D."/>
            <person name="Wright S."/>
            <person name="Bruskiewich R."/>
            <person name="Bureau T."/>
            <person name="Miyao A."/>
            <person name="Hirochika H."/>
            <person name="Nishikawa T."/>
            <person name="Kadowaki K."/>
            <person name="Sugiura M."/>
            <person name="Burr B."/>
            <person name="Sasaki T."/>
        </authorList>
    </citation>
    <scope>NUCLEOTIDE SEQUENCE [LARGE SCALE GENOMIC DNA]</scope>
    <source>
        <strain evidence="2">cv. Nipponbare</strain>
    </source>
</reference>
<dbReference type="EMBL" id="AP005652">
    <property type="protein sequence ID" value="BAD36190.1"/>
    <property type="molecule type" value="Genomic_DNA"/>
</dbReference>
<dbReference type="AlphaFoldDB" id="Q69NP4"/>